<dbReference type="RefSeq" id="WP_307479371.1">
    <property type="nucleotide sequence ID" value="NZ_JAUTBF010000001.1"/>
</dbReference>
<sequence length="325" mass="34297">MACEIRQPGLATTVQDLGRIGHYALGFPQGGAMDQESARLANALVGNGPEAAVLECAYMGPVIEVTAPIDIAVTGAPIEVRVNGEPRPAWTRIRLEAGDELSFGVIQGGTRFFIALRGGIDVPLALGSRSTYAIGGIGGVDGRALRAGDVLDTLAPTRPLPATDTIAEADRPVFSREQEVRIMFGLYDHLLSGEGRRRLVEEDWTLTPTADRMGLRYSGPGVEWRERDQPFGAGQDPSNIVDAGYAVGSIQIPGGTQPIVLHRDAVSGGGYAMVATVISADMDLVARAAPGTRTRFVPVDMGGALAARAERRSRIARIVTTLGAD</sequence>
<dbReference type="InterPro" id="IPR003778">
    <property type="entry name" value="CT_A_B"/>
</dbReference>
<evidence type="ECO:0000313" key="6">
    <source>
        <dbReference type="Proteomes" id="UP001226691"/>
    </source>
</evidence>
<dbReference type="PANTHER" id="PTHR43309:SF3">
    <property type="entry name" value="5-OXOPROLINASE SUBUNIT C"/>
    <property type="match status" value="1"/>
</dbReference>
<dbReference type="PANTHER" id="PTHR43309">
    <property type="entry name" value="5-OXOPROLINASE SUBUNIT C"/>
    <property type="match status" value="1"/>
</dbReference>
<feature type="domain" description="Carboxyltransferase" evidence="4">
    <location>
        <begin position="24"/>
        <end position="314"/>
    </location>
</feature>
<dbReference type="SUPFAM" id="SSF50891">
    <property type="entry name" value="Cyclophilin-like"/>
    <property type="match status" value="1"/>
</dbReference>
<dbReference type="InterPro" id="IPR029000">
    <property type="entry name" value="Cyclophilin-like_dom_sf"/>
</dbReference>
<dbReference type="NCBIfam" id="TIGR00724">
    <property type="entry name" value="urea_amlyse_rel"/>
    <property type="match status" value="1"/>
</dbReference>
<evidence type="ECO:0000256" key="3">
    <source>
        <dbReference type="ARBA" id="ARBA00022840"/>
    </source>
</evidence>
<protein>
    <submittedName>
        <fullName evidence="5">Biotin-dependent carboxylase-like uncharacterized protein</fullName>
    </submittedName>
</protein>
<evidence type="ECO:0000259" key="4">
    <source>
        <dbReference type="SMART" id="SM00797"/>
    </source>
</evidence>
<keyword evidence="3" id="KW-0067">ATP-binding</keyword>
<comment type="caution">
    <text evidence="5">The sequence shown here is derived from an EMBL/GenBank/DDBJ whole genome shotgun (WGS) entry which is preliminary data.</text>
</comment>
<dbReference type="Gene3D" id="2.40.100.10">
    <property type="entry name" value="Cyclophilin-like"/>
    <property type="match status" value="1"/>
</dbReference>
<evidence type="ECO:0000313" key="5">
    <source>
        <dbReference type="EMBL" id="MDQ1121773.1"/>
    </source>
</evidence>
<dbReference type="InterPro" id="IPR052708">
    <property type="entry name" value="PxpC"/>
</dbReference>
<dbReference type="EMBL" id="JAUTBF010000001">
    <property type="protein sequence ID" value="MDQ1121773.1"/>
    <property type="molecule type" value="Genomic_DNA"/>
</dbReference>
<organism evidence="5 6">
    <name type="scientific">Microbacterium trichothecenolyticum</name>
    <name type="common">Aureobacterium trichothecenolyticum</name>
    <dbReference type="NCBI Taxonomy" id="69370"/>
    <lineage>
        <taxon>Bacteria</taxon>
        <taxon>Bacillati</taxon>
        <taxon>Actinomycetota</taxon>
        <taxon>Actinomycetes</taxon>
        <taxon>Micrococcales</taxon>
        <taxon>Microbacteriaceae</taxon>
        <taxon>Microbacterium</taxon>
    </lineage>
</organism>
<keyword evidence="1" id="KW-0547">Nucleotide-binding</keyword>
<keyword evidence="6" id="KW-1185">Reference proteome</keyword>
<dbReference type="Pfam" id="PF02626">
    <property type="entry name" value="CT_A_B"/>
    <property type="match status" value="1"/>
</dbReference>
<proteinExistence type="predicted"/>
<dbReference type="Proteomes" id="UP001226691">
    <property type="component" value="Unassembled WGS sequence"/>
</dbReference>
<dbReference type="SMART" id="SM00797">
    <property type="entry name" value="AHS2"/>
    <property type="match status" value="1"/>
</dbReference>
<keyword evidence="2" id="KW-0378">Hydrolase</keyword>
<reference evidence="5 6" key="1">
    <citation type="submission" date="2023-07" db="EMBL/GenBank/DDBJ databases">
        <title>Functional and genomic diversity of the sorghum phyllosphere microbiome.</title>
        <authorList>
            <person name="Shade A."/>
        </authorList>
    </citation>
    <scope>NUCLEOTIDE SEQUENCE [LARGE SCALE GENOMIC DNA]</scope>
    <source>
        <strain evidence="5 6">SORGH_AS_1207</strain>
    </source>
</reference>
<gene>
    <name evidence="5" type="ORF">QE412_000346</name>
</gene>
<evidence type="ECO:0000256" key="2">
    <source>
        <dbReference type="ARBA" id="ARBA00022801"/>
    </source>
</evidence>
<accession>A0ABU0TQ29</accession>
<name>A0ABU0TQ29_MICTR</name>
<evidence type="ECO:0000256" key="1">
    <source>
        <dbReference type="ARBA" id="ARBA00022741"/>
    </source>
</evidence>